<name>A0ABN9KUR2_9NEOB</name>
<sequence>MSSSRTPSVSVIILYPQCQCHYPVPPVSVSLSCTPSVSVIILYPECQCHYPVPPVSVSLSCTPSVSIIILYPKCQCHYPVPPVSVSLSCTPSECYQYRVDGKKNKQINLVTNQARHVSLEERITNLRFAYFGHIIRRQQSLEKDIMVRRIEGTRCRERLAARWLDTIKVTNEKTLVDLSRLA</sequence>
<comment type="caution">
    <text evidence="1">The sequence shown here is derived from an EMBL/GenBank/DDBJ whole genome shotgun (WGS) entry which is preliminary data.</text>
</comment>
<reference evidence="1" key="1">
    <citation type="submission" date="2023-07" db="EMBL/GenBank/DDBJ databases">
        <authorList>
            <person name="Stuckert A."/>
        </authorList>
    </citation>
    <scope>NUCLEOTIDE SEQUENCE</scope>
</reference>
<evidence type="ECO:0000313" key="2">
    <source>
        <dbReference type="Proteomes" id="UP001176940"/>
    </source>
</evidence>
<gene>
    <name evidence="1" type="ORF">RIMI_LOCUS1737589</name>
</gene>
<keyword evidence="2" id="KW-1185">Reference proteome</keyword>
<evidence type="ECO:0000313" key="1">
    <source>
        <dbReference type="EMBL" id="CAJ0922399.1"/>
    </source>
</evidence>
<proteinExistence type="predicted"/>
<dbReference type="PROSITE" id="PS51257">
    <property type="entry name" value="PROKAR_LIPOPROTEIN"/>
    <property type="match status" value="1"/>
</dbReference>
<accession>A0ABN9KUR2</accession>
<dbReference type="EMBL" id="CAUEEQ010002286">
    <property type="protein sequence ID" value="CAJ0922399.1"/>
    <property type="molecule type" value="Genomic_DNA"/>
</dbReference>
<dbReference type="Proteomes" id="UP001176940">
    <property type="component" value="Unassembled WGS sequence"/>
</dbReference>
<protein>
    <submittedName>
        <fullName evidence="1">Uncharacterized protein</fullName>
    </submittedName>
</protein>
<organism evidence="1 2">
    <name type="scientific">Ranitomeya imitator</name>
    <name type="common">mimic poison frog</name>
    <dbReference type="NCBI Taxonomy" id="111125"/>
    <lineage>
        <taxon>Eukaryota</taxon>
        <taxon>Metazoa</taxon>
        <taxon>Chordata</taxon>
        <taxon>Craniata</taxon>
        <taxon>Vertebrata</taxon>
        <taxon>Euteleostomi</taxon>
        <taxon>Amphibia</taxon>
        <taxon>Batrachia</taxon>
        <taxon>Anura</taxon>
        <taxon>Neobatrachia</taxon>
        <taxon>Hyloidea</taxon>
        <taxon>Dendrobatidae</taxon>
        <taxon>Dendrobatinae</taxon>
        <taxon>Ranitomeya</taxon>
    </lineage>
</organism>